<protein>
    <submittedName>
        <fullName evidence="1">Uncharacterized protein</fullName>
    </submittedName>
</protein>
<sequence>MRFFFYLSVLLLSLAQCKKGEMSAPSGPAGPAGAAGSTGACPGPNCTSVRFYVELTDKSSGVNYISTNNIAATDIELRNATNQAISSNISIASPGDLKSVVILPMPDRTRFYLKVRTFLLEISYTSTLNSLGIYEISDVKVKDHTPVFSKIAGGYLLKISV</sequence>
<organism evidence="1 2">
    <name type="scientific">Niabella pedocola</name>
    <dbReference type="NCBI Taxonomy" id="1752077"/>
    <lineage>
        <taxon>Bacteria</taxon>
        <taxon>Pseudomonadati</taxon>
        <taxon>Bacteroidota</taxon>
        <taxon>Chitinophagia</taxon>
        <taxon>Chitinophagales</taxon>
        <taxon>Chitinophagaceae</taxon>
        <taxon>Niabella</taxon>
    </lineage>
</organism>
<accession>A0ABS8PUT3</accession>
<evidence type="ECO:0000313" key="2">
    <source>
        <dbReference type="Proteomes" id="UP001199816"/>
    </source>
</evidence>
<reference evidence="1 2" key="1">
    <citation type="submission" date="2021-11" db="EMBL/GenBank/DDBJ databases">
        <title>Genomic of Niabella pedocola.</title>
        <authorList>
            <person name="Wu T."/>
        </authorList>
    </citation>
    <scope>NUCLEOTIDE SEQUENCE [LARGE SCALE GENOMIC DNA]</scope>
    <source>
        <strain evidence="1 2">JCM 31011</strain>
    </source>
</reference>
<name>A0ABS8PUT3_9BACT</name>
<gene>
    <name evidence="1" type="ORF">LQ567_14760</name>
</gene>
<evidence type="ECO:0000313" key="1">
    <source>
        <dbReference type="EMBL" id="MCD2424037.1"/>
    </source>
</evidence>
<comment type="caution">
    <text evidence="1">The sequence shown here is derived from an EMBL/GenBank/DDBJ whole genome shotgun (WGS) entry which is preliminary data.</text>
</comment>
<dbReference type="EMBL" id="JAJNEC010000005">
    <property type="protein sequence ID" value="MCD2424037.1"/>
    <property type="molecule type" value="Genomic_DNA"/>
</dbReference>
<proteinExistence type="predicted"/>
<dbReference type="RefSeq" id="WP_231005293.1">
    <property type="nucleotide sequence ID" value="NZ_JAJNEC010000005.1"/>
</dbReference>
<keyword evidence="2" id="KW-1185">Reference proteome</keyword>
<dbReference type="Proteomes" id="UP001199816">
    <property type="component" value="Unassembled WGS sequence"/>
</dbReference>